<proteinExistence type="predicted"/>
<protein>
    <submittedName>
        <fullName evidence="3">RNA-binding protein</fullName>
    </submittedName>
</protein>
<dbReference type="SUPFAM" id="SSF88697">
    <property type="entry name" value="PUA domain-like"/>
    <property type="match status" value="1"/>
</dbReference>
<dbReference type="PANTHER" id="PTHR39203">
    <property type="entry name" value="CYTOPLASMIC PROTEIN-RELATED"/>
    <property type="match status" value="1"/>
</dbReference>
<feature type="domain" description="ASCH" evidence="1">
    <location>
        <begin position="27"/>
        <end position="149"/>
    </location>
</feature>
<evidence type="ECO:0000259" key="1">
    <source>
        <dbReference type="SMART" id="SM01022"/>
    </source>
</evidence>
<comment type="caution">
    <text evidence="3">The sequence shown here is derived from an EMBL/GenBank/DDBJ whole genome shotgun (WGS) entry which is preliminary data.</text>
</comment>
<gene>
    <name evidence="2" type="ORF">CBF53_07585</name>
    <name evidence="3" type="ORF">CBF70_07030</name>
</gene>
<accession>A0A256LBX7</accession>
<dbReference type="Proteomes" id="UP000215828">
    <property type="component" value="Unassembled WGS sequence"/>
</dbReference>
<evidence type="ECO:0000313" key="2">
    <source>
        <dbReference type="EMBL" id="OYR87308.1"/>
    </source>
</evidence>
<dbReference type="SMART" id="SM01022">
    <property type="entry name" value="ASCH"/>
    <property type="match status" value="1"/>
</dbReference>
<dbReference type="Pfam" id="PF04266">
    <property type="entry name" value="ASCH"/>
    <property type="match status" value="1"/>
</dbReference>
<dbReference type="InterPro" id="IPR009326">
    <property type="entry name" value="DUF984"/>
</dbReference>
<dbReference type="Gene3D" id="3.10.400.10">
    <property type="entry name" value="Sulfate adenylyltransferase"/>
    <property type="match status" value="1"/>
</dbReference>
<dbReference type="PIRSF" id="PIRSF021320">
    <property type="entry name" value="DUF984"/>
    <property type="match status" value="1"/>
</dbReference>
<dbReference type="EMBL" id="NGNX01000033">
    <property type="protein sequence ID" value="OYR90929.1"/>
    <property type="molecule type" value="Genomic_DNA"/>
</dbReference>
<reference evidence="2 5" key="2">
    <citation type="submission" date="2017-05" db="EMBL/GenBank/DDBJ databases">
        <authorList>
            <person name="Lin X.B."/>
            <person name="Stothard P."/>
            <person name="Tasseva G."/>
            <person name="Walter J."/>
        </authorList>
    </citation>
    <scope>NUCLEOTIDE SEQUENCE [LARGE SCALE GENOMIC DNA]</scope>
    <source>
        <strain evidence="2 5">609u</strain>
    </source>
</reference>
<dbReference type="RefSeq" id="WP_094496891.1">
    <property type="nucleotide sequence ID" value="NZ_NGNV01000044.1"/>
</dbReference>
<keyword evidence="5" id="KW-1185">Reference proteome</keyword>
<evidence type="ECO:0000313" key="4">
    <source>
        <dbReference type="Proteomes" id="UP000215828"/>
    </source>
</evidence>
<dbReference type="Proteomes" id="UP000216316">
    <property type="component" value="Unassembled WGS sequence"/>
</dbReference>
<dbReference type="CDD" id="cd06553">
    <property type="entry name" value="ASCH_Ef3133_like"/>
    <property type="match status" value="1"/>
</dbReference>
<sequence>MSEQIKQYWHEFCRNHNLDYETPVEAWAFGATQKDANELASLVDKGIKTATTSAYELYSKDEAVPKAGEWNIILDGNQQPVCVIRECCVEIIPYNLISKEHAYHEGEGDRSYEYWRRVHDDFFTREYKEIGKEFYPQAPMVCEVFEKVE</sequence>
<organism evidence="3 4">
    <name type="scientific">Lactobacillus taiwanensis</name>
    <dbReference type="NCBI Taxonomy" id="508451"/>
    <lineage>
        <taxon>Bacteria</taxon>
        <taxon>Bacillati</taxon>
        <taxon>Bacillota</taxon>
        <taxon>Bacilli</taxon>
        <taxon>Lactobacillales</taxon>
        <taxon>Lactobacillaceae</taxon>
        <taxon>Lactobacillus</taxon>
    </lineage>
</organism>
<dbReference type="InterPro" id="IPR007374">
    <property type="entry name" value="ASCH_domain"/>
</dbReference>
<dbReference type="AlphaFoldDB" id="A0A256LBX7"/>
<dbReference type="InterPro" id="IPR015947">
    <property type="entry name" value="PUA-like_sf"/>
</dbReference>
<reference evidence="4 5" key="3">
    <citation type="submission" date="2017-09" db="EMBL/GenBank/DDBJ databases">
        <title>Tripartite evolution among Lactobacillus johnsonii, Lactobacillus taiwanensis, Lactobacillus reuteri and their rodent host.</title>
        <authorList>
            <person name="Wang T."/>
            <person name="Knowles S."/>
            <person name="Cheng C."/>
        </authorList>
    </citation>
    <scope>NUCLEOTIDE SEQUENCE [LARGE SCALE GENOMIC DNA]</scope>
    <source>
        <strain evidence="3 4">609q</strain>
        <strain evidence="2 5">609u</strain>
    </source>
</reference>
<name>A0A256LBX7_9LACO</name>
<evidence type="ECO:0000313" key="5">
    <source>
        <dbReference type="Proteomes" id="UP000216316"/>
    </source>
</evidence>
<evidence type="ECO:0000313" key="3">
    <source>
        <dbReference type="EMBL" id="OYR90929.1"/>
    </source>
</evidence>
<reference evidence="3 4" key="1">
    <citation type="submission" date="2017-04" db="EMBL/GenBank/DDBJ databases">
        <authorList>
            <person name="Afonso C.L."/>
            <person name="Miller P.J."/>
            <person name="Scott M.A."/>
            <person name="Spackman E."/>
            <person name="Goraichik I."/>
            <person name="Dimitrov K.M."/>
            <person name="Suarez D.L."/>
            <person name="Swayne D.E."/>
        </authorList>
    </citation>
    <scope>NUCLEOTIDE SEQUENCE [LARGE SCALE GENOMIC DNA]</scope>
    <source>
        <strain evidence="3 4">609q</strain>
    </source>
</reference>
<dbReference type="PANTHER" id="PTHR39203:SF1">
    <property type="entry name" value="CYTOPLASMIC PROTEIN"/>
    <property type="match status" value="1"/>
</dbReference>
<dbReference type="EMBL" id="NGNV01000044">
    <property type="protein sequence ID" value="OYR87308.1"/>
    <property type="molecule type" value="Genomic_DNA"/>
</dbReference>